<dbReference type="PANTHER" id="PTHR12860">
    <property type="entry name" value="SIGNAL RECOGNITION PARTICLE 68 KDA PROTEIN"/>
    <property type="match status" value="1"/>
</dbReference>
<comment type="subcellular location">
    <subcellularLocation>
        <location evidence="1">Cytoplasm</location>
    </subcellularLocation>
    <subcellularLocation>
        <location evidence="2">Nucleus</location>
        <location evidence="2">Nucleolus</location>
    </subcellularLocation>
</comment>
<dbReference type="GO" id="GO:0005786">
    <property type="term" value="C:signal recognition particle, endoplasmic reticulum targeting"/>
    <property type="evidence" value="ECO:0007669"/>
    <property type="project" value="UniProtKB-KW"/>
</dbReference>
<dbReference type="Gene3D" id="1.10.3450.40">
    <property type="entry name" value="Signal recognition particle, SRP68 subunit, RNA-binding domain"/>
    <property type="match status" value="1"/>
</dbReference>
<evidence type="ECO:0000256" key="9">
    <source>
        <dbReference type="ARBA" id="ARBA00029498"/>
    </source>
</evidence>
<dbReference type="AlphaFoldDB" id="A0A146KB32"/>
<gene>
    <name evidence="10" type="ORF">TPC1_13836</name>
</gene>
<evidence type="ECO:0000256" key="8">
    <source>
        <dbReference type="ARBA" id="ARBA00023274"/>
    </source>
</evidence>
<reference evidence="10" key="1">
    <citation type="submission" date="2015-07" db="EMBL/GenBank/DDBJ databases">
        <title>Adaptation to a free-living lifestyle via gene acquisitions in the diplomonad Trepomonas sp. PC1.</title>
        <authorList>
            <person name="Xu F."/>
            <person name="Jerlstrom-Hultqvist J."/>
            <person name="Kolisko M."/>
            <person name="Simpson A.G.B."/>
            <person name="Roger A.J."/>
            <person name="Svard S.G."/>
            <person name="Andersson J.O."/>
        </authorList>
    </citation>
    <scope>NUCLEOTIDE SEQUENCE</scope>
    <source>
        <strain evidence="10">PC1</strain>
    </source>
</reference>
<keyword evidence="6" id="KW-0733">Signal recognition particle</keyword>
<evidence type="ECO:0000256" key="4">
    <source>
        <dbReference type="ARBA" id="ARBA00022490"/>
    </source>
</evidence>
<dbReference type="GO" id="GO:0008312">
    <property type="term" value="F:7S RNA binding"/>
    <property type="evidence" value="ECO:0007669"/>
    <property type="project" value="InterPro"/>
</dbReference>
<keyword evidence="5" id="KW-0694">RNA-binding</keyword>
<keyword evidence="4" id="KW-0963">Cytoplasm</keyword>
<dbReference type="InterPro" id="IPR026258">
    <property type="entry name" value="SRP68"/>
</dbReference>
<dbReference type="GO" id="GO:0006614">
    <property type="term" value="P:SRP-dependent cotranslational protein targeting to membrane"/>
    <property type="evidence" value="ECO:0007669"/>
    <property type="project" value="InterPro"/>
</dbReference>
<evidence type="ECO:0000313" key="10">
    <source>
        <dbReference type="EMBL" id="JAP93757.1"/>
    </source>
</evidence>
<accession>A0A146KB32</accession>
<organism evidence="10">
    <name type="scientific">Trepomonas sp. PC1</name>
    <dbReference type="NCBI Taxonomy" id="1076344"/>
    <lineage>
        <taxon>Eukaryota</taxon>
        <taxon>Metamonada</taxon>
        <taxon>Diplomonadida</taxon>
        <taxon>Hexamitidae</taxon>
        <taxon>Hexamitinae</taxon>
        <taxon>Trepomonas</taxon>
    </lineage>
</organism>
<dbReference type="GO" id="GO:0005730">
    <property type="term" value="C:nucleolus"/>
    <property type="evidence" value="ECO:0007669"/>
    <property type="project" value="UniProtKB-SubCell"/>
</dbReference>
<protein>
    <recommendedName>
        <fullName evidence="9">Signal recognition particle subunit SRP68</fullName>
    </recommendedName>
</protein>
<keyword evidence="7" id="KW-0539">Nucleus</keyword>
<evidence type="ECO:0000256" key="5">
    <source>
        <dbReference type="ARBA" id="ARBA00022884"/>
    </source>
</evidence>
<evidence type="ECO:0000256" key="1">
    <source>
        <dbReference type="ARBA" id="ARBA00004496"/>
    </source>
</evidence>
<sequence>LDVTSFISSLRSQNGFLASDFEKYVKHTASMMPNLRRQAAPALRLQSAKHPFVFTAALLEKEDLGMAIVDQPLVKLIIAEAERAFCKSVQLQKFMQSNSVKLQKLNFSQLRKRQLNNLKRAAERAETLFQVAKQFGSQTFQMQSEFYSLFMQSQLYQEQDQYFEALNGFSQAFSLLKLLQQEQVEQEGVQLSMSDCQQRLNHCMFMAKAFAGEDQQIIEQIEQDASQKALQCCEKYQKIKIELEKQIEVLQIFDTEKQQLVQLVVPKGAINKKLMKLQDDAVLKQDINPDINQIRQFIEQQKEVEQIYVPGLFAKPFDQNSNQFKRQYNNLTQKLVKINNLYHQTKQYLDKPHPVDPSRLQHLNQFLLKELTHLKLTYYQLAIKNYILGFQNSKFTKKTNIQKACEFLLCNKLQVQAINERTIAQQHSDEVLVAYYINQLEKVQKHPEQFEFLELQKTVQFNVNVYYTVMNGQKQETKVDPVLQQKLFQLQIEKVLMHLLYVCKEQKGFMGKVYQCVQTGLQIITQRRQFEIQGVEKAFLAPILPNCVFYNVVVEELEFDDFWFGCGK</sequence>
<dbReference type="EMBL" id="GDID01002849">
    <property type="protein sequence ID" value="JAP93757.1"/>
    <property type="molecule type" value="Transcribed_RNA"/>
</dbReference>
<proteinExistence type="inferred from homology"/>
<evidence type="ECO:0000256" key="7">
    <source>
        <dbReference type="ARBA" id="ARBA00023242"/>
    </source>
</evidence>
<evidence type="ECO:0000256" key="3">
    <source>
        <dbReference type="ARBA" id="ARBA00009352"/>
    </source>
</evidence>
<dbReference type="PANTHER" id="PTHR12860:SF0">
    <property type="entry name" value="SIGNAL RECOGNITION PARTICLE SUBUNIT SRP68"/>
    <property type="match status" value="1"/>
</dbReference>
<evidence type="ECO:0000256" key="2">
    <source>
        <dbReference type="ARBA" id="ARBA00004604"/>
    </source>
</evidence>
<dbReference type="Pfam" id="PF16969">
    <property type="entry name" value="SRP68"/>
    <property type="match status" value="1"/>
</dbReference>
<comment type="similarity">
    <text evidence="3">Belongs to the SRP68 family.</text>
</comment>
<dbReference type="GO" id="GO:0030942">
    <property type="term" value="F:endoplasmic reticulum signal peptide binding"/>
    <property type="evidence" value="ECO:0007669"/>
    <property type="project" value="InterPro"/>
</dbReference>
<feature type="non-terminal residue" evidence="10">
    <location>
        <position position="1"/>
    </location>
</feature>
<dbReference type="InterPro" id="IPR038253">
    <property type="entry name" value="SRP68_N_sf"/>
</dbReference>
<dbReference type="GO" id="GO:0005047">
    <property type="term" value="F:signal recognition particle binding"/>
    <property type="evidence" value="ECO:0007669"/>
    <property type="project" value="InterPro"/>
</dbReference>
<name>A0A146KB32_9EUKA</name>
<keyword evidence="8" id="KW-0687">Ribonucleoprotein</keyword>
<evidence type="ECO:0000256" key="6">
    <source>
        <dbReference type="ARBA" id="ARBA00023135"/>
    </source>
</evidence>